<evidence type="ECO:0008006" key="4">
    <source>
        <dbReference type="Google" id="ProtNLM"/>
    </source>
</evidence>
<feature type="region of interest" description="Disordered" evidence="1">
    <location>
        <begin position="419"/>
        <end position="472"/>
    </location>
</feature>
<evidence type="ECO:0000313" key="2">
    <source>
        <dbReference type="EMBL" id="KAK7456414.1"/>
    </source>
</evidence>
<dbReference type="Proteomes" id="UP001498398">
    <property type="component" value="Unassembled WGS sequence"/>
</dbReference>
<feature type="compositionally biased region" description="Polar residues" evidence="1">
    <location>
        <begin position="452"/>
        <end position="463"/>
    </location>
</feature>
<feature type="compositionally biased region" description="Polar residues" evidence="1">
    <location>
        <begin position="431"/>
        <end position="441"/>
    </location>
</feature>
<organism evidence="2 3">
    <name type="scientific">Marasmiellus scandens</name>
    <dbReference type="NCBI Taxonomy" id="2682957"/>
    <lineage>
        <taxon>Eukaryota</taxon>
        <taxon>Fungi</taxon>
        <taxon>Dikarya</taxon>
        <taxon>Basidiomycota</taxon>
        <taxon>Agaricomycotina</taxon>
        <taxon>Agaricomycetes</taxon>
        <taxon>Agaricomycetidae</taxon>
        <taxon>Agaricales</taxon>
        <taxon>Marasmiineae</taxon>
        <taxon>Omphalotaceae</taxon>
        <taxon>Marasmiellus</taxon>
    </lineage>
</organism>
<evidence type="ECO:0000256" key="1">
    <source>
        <dbReference type="SAM" id="MobiDB-lite"/>
    </source>
</evidence>
<gene>
    <name evidence="2" type="ORF">VKT23_010662</name>
</gene>
<accession>A0ABR1JDI5</accession>
<sequence length="612" mass="67164">MSSVHLPLAAQAVDEGDAAYDPLFRDWLHDLSFLDEYLEPVSTSIGPATLTTSDDGEGSENTSHTDPLFLFDDFNNISPSMLNSQPDPLSTSPALKNNISSENHVETKAGPSDGLTETSPPLYIAQTALPGQPAKEISQTDVAEGSVAVACEQNELSLSTSCAGPNGESFTTTDSATDILKHPAEQVQNIDPVAWTFALPFHENDASAQDYHVSYGLPTTDATLGFYPSNPQDYAASFPLPEAFVDEYSSVPPAVDATAAPIAYQTQYTFTQNDGHLKRRRTEDDIDGNEYKRPKTDVNFDQTQFSAQMVPQQDVSRNVAVNAMQLSSQNRAGTIYPMHYGVPPAQNVGPVYHNAVPYDYRAPLMSHSVGYHNGGWGLHTQSAVFPSQMHSNISQNMNGHPYNGAGQMILANNNATTHNPQWYARDVGNHPSPQQTHSTPGPSKVAPPPTQERPSNHSTSSKPSGKGHKVSSGTSAKWEYVYGDDAPHTCLWRIPGAQDLDANGKLLMNDDNKPLLVYKEKDFETCGKGVRCFKNWCDANRHLKENESPHVKEGDKSGRRIFCLWEGCGVELDRNSIKKHYASTHLQLQSRCRDCHKTWAQPRTHMCYGNEA</sequence>
<keyword evidence="3" id="KW-1185">Reference proteome</keyword>
<name>A0ABR1JDI5_9AGAR</name>
<reference evidence="2 3" key="1">
    <citation type="submission" date="2024-01" db="EMBL/GenBank/DDBJ databases">
        <title>A draft genome for the cacao thread blight pathogen Marasmiellus scandens.</title>
        <authorList>
            <person name="Baruah I.K."/>
            <person name="Leung J."/>
            <person name="Bukari Y."/>
            <person name="Amoako-Attah I."/>
            <person name="Meinhardt L.W."/>
            <person name="Bailey B.A."/>
            <person name="Cohen S.P."/>
        </authorList>
    </citation>
    <scope>NUCLEOTIDE SEQUENCE [LARGE SCALE GENOMIC DNA]</scope>
    <source>
        <strain evidence="2 3">GH-19</strain>
    </source>
</reference>
<feature type="region of interest" description="Disordered" evidence="1">
    <location>
        <begin position="45"/>
        <end position="64"/>
    </location>
</feature>
<protein>
    <recommendedName>
        <fullName evidence="4">C2H2-type domain-containing protein</fullName>
    </recommendedName>
</protein>
<dbReference type="EMBL" id="JBANRG010000021">
    <property type="protein sequence ID" value="KAK7456414.1"/>
    <property type="molecule type" value="Genomic_DNA"/>
</dbReference>
<comment type="caution">
    <text evidence="2">The sequence shown here is derived from an EMBL/GenBank/DDBJ whole genome shotgun (WGS) entry which is preliminary data.</text>
</comment>
<evidence type="ECO:0000313" key="3">
    <source>
        <dbReference type="Proteomes" id="UP001498398"/>
    </source>
</evidence>
<proteinExistence type="predicted"/>